<evidence type="ECO:0000259" key="3">
    <source>
        <dbReference type="PROSITE" id="PS51186"/>
    </source>
</evidence>
<accession>A0ABV6MA80</accession>
<dbReference type="GO" id="GO:0016746">
    <property type="term" value="F:acyltransferase activity"/>
    <property type="evidence" value="ECO:0007669"/>
    <property type="project" value="UniProtKB-KW"/>
</dbReference>
<name>A0ABV6MA80_9ACTN</name>
<dbReference type="InterPro" id="IPR000182">
    <property type="entry name" value="GNAT_dom"/>
</dbReference>
<dbReference type="Pfam" id="PF00583">
    <property type="entry name" value="Acetyltransf_1"/>
    <property type="match status" value="1"/>
</dbReference>
<protein>
    <submittedName>
        <fullName evidence="4">GNAT family N-acetyltransferase</fullName>
        <ecNumber evidence="4">2.3.-.-</ecNumber>
    </submittedName>
</protein>
<gene>
    <name evidence="4" type="ORF">ACFFIA_27550</name>
</gene>
<proteinExistence type="predicted"/>
<dbReference type="PROSITE" id="PS51186">
    <property type="entry name" value="GNAT"/>
    <property type="match status" value="1"/>
</dbReference>
<evidence type="ECO:0000313" key="4">
    <source>
        <dbReference type="EMBL" id="MFC0531404.1"/>
    </source>
</evidence>
<keyword evidence="1 4" id="KW-0808">Transferase</keyword>
<dbReference type="EC" id="2.3.-.-" evidence="4"/>
<dbReference type="EMBL" id="JBHLUH010000059">
    <property type="protein sequence ID" value="MFC0531404.1"/>
    <property type="molecule type" value="Genomic_DNA"/>
</dbReference>
<feature type="domain" description="N-acetyltransferase" evidence="3">
    <location>
        <begin position="1"/>
        <end position="164"/>
    </location>
</feature>
<dbReference type="InterPro" id="IPR016181">
    <property type="entry name" value="Acyl_CoA_acyltransferase"/>
</dbReference>
<keyword evidence="2 4" id="KW-0012">Acyltransferase</keyword>
<dbReference type="PANTHER" id="PTHR43072:SF23">
    <property type="entry name" value="UPF0039 PROTEIN C11D3.02C"/>
    <property type="match status" value="1"/>
</dbReference>
<dbReference type="Proteomes" id="UP001589867">
    <property type="component" value="Unassembled WGS sequence"/>
</dbReference>
<dbReference type="Gene3D" id="3.40.630.30">
    <property type="match status" value="1"/>
</dbReference>
<dbReference type="RefSeq" id="WP_377255768.1">
    <property type="nucleotide sequence ID" value="NZ_JBHLUH010000059.1"/>
</dbReference>
<keyword evidence="5" id="KW-1185">Reference proteome</keyword>
<organism evidence="4 5">
    <name type="scientific">Phytohabitans kaempferiae</name>
    <dbReference type="NCBI Taxonomy" id="1620943"/>
    <lineage>
        <taxon>Bacteria</taxon>
        <taxon>Bacillati</taxon>
        <taxon>Actinomycetota</taxon>
        <taxon>Actinomycetes</taxon>
        <taxon>Micromonosporales</taxon>
        <taxon>Micromonosporaceae</taxon>
    </lineage>
</organism>
<reference evidence="4 5" key="1">
    <citation type="submission" date="2024-09" db="EMBL/GenBank/DDBJ databases">
        <authorList>
            <person name="Sun Q."/>
            <person name="Mori K."/>
        </authorList>
    </citation>
    <scope>NUCLEOTIDE SEQUENCE [LARGE SCALE GENOMIC DNA]</scope>
    <source>
        <strain evidence="4 5">TBRC 3947</strain>
    </source>
</reference>
<evidence type="ECO:0000256" key="1">
    <source>
        <dbReference type="ARBA" id="ARBA00022679"/>
    </source>
</evidence>
<sequence length="177" mass="18386">MNIRSATPADLDTVAGIYGHYVEHTVATFDTTPLTVDQWRAKLADLTARGLPFLVADEGGGPVGFAYAGPWRPKPAYLHTVEDTIYLAPGYTGKGLGAALLDALLDACVAAGVRQVVAVIADTGSDASAALHRRLGFSDAGRLAGVGNKHGRWVDTLLMQRDLTGAPTSAPLDSSGA</sequence>
<comment type="caution">
    <text evidence="4">The sequence shown here is derived from an EMBL/GenBank/DDBJ whole genome shotgun (WGS) entry which is preliminary data.</text>
</comment>
<evidence type="ECO:0000313" key="5">
    <source>
        <dbReference type="Proteomes" id="UP001589867"/>
    </source>
</evidence>
<dbReference type="PANTHER" id="PTHR43072">
    <property type="entry name" value="N-ACETYLTRANSFERASE"/>
    <property type="match status" value="1"/>
</dbReference>
<dbReference type="SUPFAM" id="SSF55729">
    <property type="entry name" value="Acyl-CoA N-acyltransferases (Nat)"/>
    <property type="match status" value="1"/>
</dbReference>
<evidence type="ECO:0000256" key="2">
    <source>
        <dbReference type="ARBA" id="ARBA00023315"/>
    </source>
</evidence>